<comment type="caution">
    <text evidence="2">The sequence shown here is derived from an EMBL/GenBank/DDBJ whole genome shotgun (WGS) entry which is preliminary data.</text>
</comment>
<keyword evidence="1" id="KW-0472">Membrane</keyword>
<reference evidence="2" key="2">
    <citation type="submission" date="2020-09" db="EMBL/GenBank/DDBJ databases">
        <authorList>
            <person name="Sun Q."/>
            <person name="Zhou Y."/>
        </authorList>
    </citation>
    <scope>NUCLEOTIDE SEQUENCE</scope>
    <source>
        <strain evidence="2">CGMCC 1.15360</strain>
    </source>
</reference>
<feature type="transmembrane region" description="Helical" evidence="1">
    <location>
        <begin position="6"/>
        <end position="26"/>
    </location>
</feature>
<protein>
    <submittedName>
        <fullName evidence="2">Uncharacterized protein</fullName>
    </submittedName>
</protein>
<feature type="transmembrane region" description="Helical" evidence="1">
    <location>
        <begin position="33"/>
        <end position="51"/>
    </location>
</feature>
<dbReference type="AlphaFoldDB" id="A0A916Z1A7"/>
<accession>A0A916Z1A7</accession>
<organism evidence="2 3">
    <name type="scientific">Croceicoccus mobilis</name>
    <dbReference type="NCBI Taxonomy" id="1703339"/>
    <lineage>
        <taxon>Bacteria</taxon>
        <taxon>Pseudomonadati</taxon>
        <taxon>Pseudomonadota</taxon>
        <taxon>Alphaproteobacteria</taxon>
        <taxon>Sphingomonadales</taxon>
        <taxon>Erythrobacteraceae</taxon>
        <taxon>Croceicoccus</taxon>
    </lineage>
</organism>
<keyword evidence="1" id="KW-1133">Transmembrane helix</keyword>
<reference evidence="2" key="1">
    <citation type="journal article" date="2014" name="Int. J. Syst. Evol. Microbiol.">
        <title>Complete genome sequence of Corynebacterium casei LMG S-19264T (=DSM 44701T), isolated from a smear-ripened cheese.</title>
        <authorList>
            <consortium name="US DOE Joint Genome Institute (JGI-PGF)"/>
            <person name="Walter F."/>
            <person name="Albersmeier A."/>
            <person name="Kalinowski J."/>
            <person name="Ruckert C."/>
        </authorList>
    </citation>
    <scope>NUCLEOTIDE SEQUENCE</scope>
    <source>
        <strain evidence="2">CGMCC 1.15360</strain>
    </source>
</reference>
<dbReference type="EMBL" id="BMIP01000004">
    <property type="protein sequence ID" value="GGD71353.1"/>
    <property type="molecule type" value="Genomic_DNA"/>
</dbReference>
<sequence length="61" mass="6447">MPARLFGWLHLAQIGVFALGLAALFAPRLRAAYALLACLGLMALPVEAQLVHAGTLTCDMP</sequence>
<evidence type="ECO:0000256" key="1">
    <source>
        <dbReference type="SAM" id="Phobius"/>
    </source>
</evidence>
<keyword evidence="1" id="KW-0812">Transmembrane</keyword>
<gene>
    <name evidence="2" type="ORF">GCM10010990_21070</name>
</gene>
<keyword evidence="3" id="KW-1185">Reference proteome</keyword>
<evidence type="ECO:0000313" key="3">
    <source>
        <dbReference type="Proteomes" id="UP000612349"/>
    </source>
</evidence>
<proteinExistence type="predicted"/>
<name>A0A916Z1A7_9SPHN</name>
<evidence type="ECO:0000313" key="2">
    <source>
        <dbReference type="EMBL" id="GGD71353.1"/>
    </source>
</evidence>
<dbReference type="Proteomes" id="UP000612349">
    <property type="component" value="Unassembled WGS sequence"/>
</dbReference>
<dbReference type="RefSeq" id="WP_066774344.1">
    <property type="nucleotide sequence ID" value="NZ_BMIP01000004.1"/>
</dbReference>